<dbReference type="Pfam" id="PF04800">
    <property type="entry name" value="NDUS4"/>
    <property type="match status" value="1"/>
</dbReference>
<sequence>MFALAAFAGQGARPLACASAVRAYATSWGIVAGSPESTYQRKVTIYSPARPPSQQGLACLGKWKIEFEYGGRWENPLMGWTSTSDPLANVGYSHLTFDTREAAEHFASNQGWTYVVAKEPNTHSRLKRHTRWFDYGSVYSTKRAGLPLDPPQFSDPSAGYRGAKGKYTTKGSFTLEKGGMKVNADAKK</sequence>
<keyword evidence="7 9" id="KW-0496">Mitochondrion</keyword>
<reference evidence="10" key="1">
    <citation type="submission" date="2020-10" db="EMBL/GenBank/DDBJ databases">
        <title>Unveiling of a novel bifunctional photoreceptor, Dualchrome1, isolated from a cosmopolitan green alga.</title>
        <authorList>
            <person name="Suzuki S."/>
            <person name="Kawachi M."/>
        </authorList>
    </citation>
    <scope>NUCLEOTIDE SEQUENCE</scope>
    <source>
        <strain evidence="10">NIES 2893</strain>
    </source>
</reference>
<dbReference type="InterPro" id="IPR038532">
    <property type="entry name" value="NDUFS4-like_sf"/>
</dbReference>
<dbReference type="GO" id="GO:0022900">
    <property type="term" value="P:electron transport chain"/>
    <property type="evidence" value="ECO:0007669"/>
    <property type="project" value="InterPro"/>
</dbReference>
<comment type="subcellular location">
    <subcellularLocation>
        <location evidence="9">Mitochondrion inner membrane</location>
        <topology evidence="9">Peripheral membrane protein</topology>
        <orientation evidence="9">Matrix side</orientation>
    </subcellularLocation>
</comment>
<dbReference type="Proteomes" id="UP000660262">
    <property type="component" value="Unassembled WGS sequence"/>
</dbReference>
<dbReference type="PANTHER" id="PTHR12219:SF8">
    <property type="entry name" value="NADH DEHYDROGENASE [UBIQUINONE] IRON-SULFUR PROTEIN 4, MITOCHONDRIAL"/>
    <property type="match status" value="1"/>
</dbReference>
<keyword evidence="11" id="KW-1185">Reference proteome</keyword>
<evidence type="ECO:0000256" key="9">
    <source>
        <dbReference type="RuleBase" id="RU367010"/>
    </source>
</evidence>
<dbReference type="EMBL" id="BNJQ01000013">
    <property type="protein sequence ID" value="GHP06678.1"/>
    <property type="molecule type" value="Genomic_DNA"/>
</dbReference>
<keyword evidence="5 9" id="KW-0809">Transit peptide</keyword>
<evidence type="ECO:0000256" key="2">
    <source>
        <dbReference type="ARBA" id="ARBA00022448"/>
    </source>
</evidence>
<evidence type="ECO:0000256" key="3">
    <source>
        <dbReference type="ARBA" id="ARBA00022660"/>
    </source>
</evidence>
<keyword evidence="2 9" id="KW-0813">Transport</keyword>
<dbReference type="OrthoDB" id="3089at2759"/>
<keyword evidence="6 9" id="KW-0249">Electron transport</keyword>
<dbReference type="GO" id="GO:0005743">
    <property type="term" value="C:mitochondrial inner membrane"/>
    <property type="evidence" value="ECO:0007669"/>
    <property type="project" value="UniProtKB-SubCell"/>
</dbReference>
<comment type="caution">
    <text evidence="10">The sequence shown here is derived from an EMBL/GenBank/DDBJ whole genome shotgun (WGS) entry which is preliminary data.</text>
</comment>
<name>A0A830HIJ5_9CHLO</name>
<dbReference type="AlphaFoldDB" id="A0A830HIJ5"/>
<evidence type="ECO:0000256" key="8">
    <source>
        <dbReference type="ARBA" id="ARBA00023136"/>
    </source>
</evidence>
<dbReference type="Gene3D" id="3.30.160.190">
    <property type="entry name" value="atu1810 like domain"/>
    <property type="match status" value="1"/>
</dbReference>
<comment type="function">
    <text evidence="9">Accessory subunit of the mitochondrial membrane respiratory chain NADH dehydrogenase (Complex I), that is believed not to be involved in catalysis. Complex I functions in the transfer of electrons from NADH to the respiratory chain. The immediate electron acceptor for the enzyme is believed to be ubiquinone.</text>
</comment>
<dbReference type="InterPro" id="IPR006885">
    <property type="entry name" value="NADH_UbQ_FeS_4_mit-like"/>
</dbReference>
<keyword evidence="4 9" id="KW-0999">Mitochondrion inner membrane</keyword>
<evidence type="ECO:0000256" key="4">
    <source>
        <dbReference type="ARBA" id="ARBA00022792"/>
    </source>
</evidence>
<accession>A0A830HIJ5</accession>
<evidence type="ECO:0000256" key="6">
    <source>
        <dbReference type="ARBA" id="ARBA00022982"/>
    </source>
</evidence>
<evidence type="ECO:0000256" key="7">
    <source>
        <dbReference type="ARBA" id="ARBA00023128"/>
    </source>
</evidence>
<protein>
    <recommendedName>
        <fullName evidence="9">NADH dehydrogenase [ubiquinone] iron-sulfur protein 4, mitochondrial</fullName>
    </recommendedName>
</protein>
<comment type="similarity">
    <text evidence="1 9">Belongs to the complex I NDUFS4 subunit family.</text>
</comment>
<organism evidence="10 11">
    <name type="scientific">Pycnococcus provasolii</name>
    <dbReference type="NCBI Taxonomy" id="41880"/>
    <lineage>
        <taxon>Eukaryota</taxon>
        <taxon>Viridiplantae</taxon>
        <taxon>Chlorophyta</taxon>
        <taxon>Pseudoscourfieldiophyceae</taxon>
        <taxon>Pseudoscourfieldiales</taxon>
        <taxon>Pycnococcaceae</taxon>
        <taxon>Pycnococcus</taxon>
    </lineage>
</organism>
<evidence type="ECO:0000256" key="5">
    <source>
        <dbReference type="ARBA" id="ARBA00022946"/>
    </source>
</evidence>
<evidence type="ECO:0000313" key="11">
    <source>
        <dbReference type="Proteomes" id="UP000660262"/>
    </source>
</evidence>
<keyword evidence="8 9" id="KW-0472">Membrane</keyword>
<dbReference type="PANTHER" id="PTHR12219">
    <property type="entry name" value="NADH-UBIQUINONE OXIDOREDUCTASE"/>
    <property type="match status" value="1"/>
</dbReference>
<evidence type="ECO:0000313" key="10">
    <source>
        <dbReference type="EMBL" id="GHP06678.1"/>
    </source>
</evidence>
<proteinExistence type="inferred from homology"/>
<keyword evidence="3 9" id="KW-0679">Respiratory chain</keyword>
<gene>
    <name evidence="10" type="ORF">PPROV_000542300</name>
</gene>
<evidence type="ECO:0000256" key="1">
    <source>
        <dbReference type="ARBA" id="ARBA00005882"/>
    </source>
</evidence>